<protein>
    <submittedName>
        <fullName evidence="1">Uncharacterized protein</fullName>
    </submittedName>
</protein>
<reference evidence="1 2" key="1">
    <citation type="submission" date="2016-11" db="EMBL/GenBank/DDBJ databases">
        <authorList>
            <person name="Jaros S."/>
            <person name="Januszkiewicz K."/>
            <person name="Wedrychowicz H."/>
        </authorList>
    </citation>
    <scope>NUCLEOTIDE SEQUENCE [LARGE SCALE GENOMIC DNA]</scope>
    <source>
        <strain evidence="1 2">DSM 28715</strain>
    </source>
</reference>
<dbReference type="EMBL" id="FQXB01000001">
    <property type="protein sequence ID" value="SHG84652.1"/>
    <property type="molecule type" value="Genomic_DNA"/>
</dbReference>
<name>A0A1M5N5D9_9RHOB</name>
<accession>A0A1M5N5D9</accession>
<dbReference type="AlphaFoldDB" id="A0A1M5N5D9"/>
<keyword evidence="2" id="KW-1185">Reference proteome</keyword>
<dbReference type="Proteomes" id="UP000184074">
    <property type="component" value="Unassembled WGS sequence"/>
</dbReference>
<organism evidence="1 2">
    <name type="scientific">Cognatiyoonia sediminum</name>
    <dbReference type="NCBI Taxonomy" id="1508389"/>
    <lineage>
        <taxon>Bacteria</taxon>
        <taxon>Pseudomonadati</taxon>
        <taxon>Pseudomonadota</taxon>
        <taxon>Alphaproteobacteria</taxon>
        <taxon>Rhodobacterales</taxon>
        <taxon>Paracoccaceae</taxon>
        <taxon>Cognatiyoonia</taxon>
    </lineage>
</organism>
<gene>
    <name evidence="1" type="ORF">SAMN05444003_1192</name>
</gene>
<sequence>MAHSLPVSRDRLKLLGPDTEPTTNFSNILGVVRSTADLFDRIVSHWEYHIENSQDVLRIQTNYAKMYFAALPDFSKTEDPTLMD</sequence>
<evidence type="ECO:0000313" key="2">
    <source>
        <dbReference type="Proteomes" id="UP000184074"/>
    </source>
</evidence>
<proteinExistence type="predicted"/>
<evidence type="ECO:0000313" key="1">
    <source>
        <dbReference type="EMBL" id="SHG84652.1"/>
    </source>
</evidence>